<organism evidence="3 4">
    <name type="scientific">Manihot esculenta</name>
    <name type="common">Cassava</name>
    <name type="synonym">Jatropha manihot</name>
    <dbReference type="NCBI Taxonomy" id="3983"/>
    <lineage>
        <taxon>Eukaryota</taxon>
        <taxon>Viridiplantae</taxon>
        <taxon>Streptophyta</taxon>
        <taxon>Embryophyta</taxon>
        <taxon>Tracheophyta</taxon>
        <taxon>Spermatophyta</taxon>
        <taxon>Magnoliopsida</taxon>
        <taxon>eudicotyledons</taxon>
        <taxon>Gunneridae</taxon>
        <taxon>Pentapetalae</taxon>
        <taxon>rosids</taxon>
        <taxon>fabids</taxon>
        <taxon>Malpighiales</taxon>
        <taxon>Euphorbiaceae</taxon>
        <taxon>Crotonoideae</taxon>
        <taxon>Manihoteae</taxon>
        <taxon>Manihot</taxon>
    </lineage>
</organism>
<dbReference type="OMA" id="QMPQKLH"/>
<feature type="transmembrane region" description="Helical" evidence="2">
    <location>
        <begin position="126"/>
        <end position="151"/>
    </location>
</feature>
<dbReference type="PANTHER" id="PTHR31721:SF3">
    <property type="entry name" value="EXPRESSED PROTEIN"/>
    <property type="match status" value="1"/>
</dbReference>
<dbReference type="Pfam" id="PF03350">
    <property type="entry name" value="UPF0114"/>
    <property type="match status" value="1"/>
</dbReference>
<dbReference type="Gramene" id="Manes.05G165900.1.v8.1">
    <property type="protein sequence ID" value="Manes.05G165900.1.v8.1.CDS"/>
    <property type="gene ID" value="Manes.05G165900.v8.1"/>
</dbReference>
<dbReference type="Proteomes" id="UP000091857">
    <property type="component" value="Chromosome 5"/>
</dbReference>
<dbReference type="GO" id="GO:0009941">
    <property type="term" value="C:chloroplast envelope"/>
    <property type="evidence" value="ECO:0000318"/>
    <property type="project" value="GO_Central"/>
</dbReference>
<feature type="transmembrane region" description="Helical" evidence="2">
    <location>
        <begin position="171"/>
        <end position="198"/>
    </location>
</feature>
<dbReference type="STRING" id="3983.A0A2C9VX07"/>
<keyword evidence="2" id="KW-1133">Transmembrane helix</keyword>
<keyword evidence="2" id="KW-0812">Transmembrane</keyword>
<reference evidence="4" key="1">
    <citation type="journal article" date="2016" name="Nat. Biotechnol.">
        <title>Sequencing wild and cultivated cassava and related species reveals extensive interspecific hybridization and genetic diversity.</title>
        <authorList>
            <person name="Bredeson J.V."/>
            <person name="Lyons J.B."/>
            <person name="Prochnik S.E."/>
            <person name="Wu G.A."/>
            <person name="Ha C.M."/>
            <person name="Edsinger-Gonzales E."/>
            <person name="Grimwood J."/>
            <person name="Schmutz J."/>
            <person name="Rabbi I.Y."/>
            <person name="Egesi C."/>
            <person name="Nauluvula P."/>
            <person name="Lebot V."/>
            <person name="Ndunguru J."/>
            <person name="Mkamilo G."/>
            <person name="Bart R.S."/>
            <person name="Setter T.L."/>
            <person name="Gleadow R.M."/>
            <person name="Kulakow P."/>
            <person name="Ferguson M.E."/>
            <person name="Rounsley S."/>
            <person name="Rokhsar D.S."/>
        </authorList>
    </citation>
    <scope>NUCLEOTIDE SEQUENCE [LARGE SCALE GENOMIC DNA]</scope>
    <source>
        <strain evidence="4">cv. AM560-2</strain>
    </source>
</reference>
<feature type="region of interest" description="Disordered" evidence="1">
    <location>
        <begin position="1"/>
        <end position="28"/>
    </location>
</feature>
<accession>A0A2C9VX07</accession>
<keyword evidence="4" id="KW-1185">Reference proteome</keyword>
<keyword evidence="2" id="KW-0472">Membrane</keyword>
<protein>
    <submittedName>
        <fullName evidence="3">Uncharacterized protein</fullName>
    </submittedName>
</protein>
<evidence type="ECO:0000256" key="1">
    <source>
        <dbReference type="SAM" id="MobiDB-lite"/>
    </source>
</evidence>
<feature type="transmembrane region" description="Helical" evidence="2">
    <location>
        <begin position="266"/>
        <end position="285"/>
    </location>
</feature>
<dbReference type="OrthoDB" id="1912077at2759"/>
<dbReference type="EMBL" id="CM004391">
    <property type="protein sequence ID" value="OAY50832.1"/>
    <property type="molecule type" value="Genomic_DNA"/>
</dbReference>
<evidence type="ECO:0000256" key="2">
    <source>
        <dbReference type="SAM" id="Phobius"/>
    </source>
</evidence>
<dbReference type="AlphaFoldDB" id="A0A2C9VX07"/>
<evidence type="ECO:0000313" key="4">
    <source>
        <dbReference type="Proteomes" id="UP000091857"/>
    </source>
</evidence>
<dbReference type="InterPro" id="IPR005134">
    <property type="entry name" value="UPF0114"/>
</dbReference>
<comment type="caution">
    <text evidence="3">The sequence shown here is derived from an EMBL/GenBank/DDBJ whole genome shotgun (WGS) entry which is preliminary data.</text>
</comment>
<evidence type="ECO:0000313" key="3">
    <source>
        <dbReference type="EMBL" id="OAY50832.1"/>
    </source>
</evidence>
<gene>
    <name evidence="3" type="ORF">MANES_05G165900v8</name>
</gene>
<sequence length="299" mass="32131">MATTRLLRSSRPLPHVHPPGSTSSSSASLKCIAKNTAAGLGGDQKMVSSDGDKRKSTAAVVKASVAISESCITTDSRADEGILDLASLVATVGNALFKVLRPAVKRKPWKIQVQSLIEKAIIDCRFFTLFATAGALLSSVLCFVEGCFLILEAYFNYFSMLSHSSEGGQIVQLLIEAIDMFLVGTAMFMFGVGLYVIFVEPKNLKENGQLLPGSNLFGLYHLKSLPTWVQMETVAQAKSRIGHAVMMILQVGLLEKFKKIPMVTSLDLACFAGAVLVSSACIFILSKLSDGVVAEEDSR</sequence>
<name>A0A2C9VX07_MANES</name>
<proteinExistence type="predicted"/>
<dbReference type="PANTHER" id="PTHR31721">
    <property type="entry name" value="OS06G0710300 PROTEIN"/>
    <property type="match status" value="1"/>
</dbReference>